<gene>
    <name evidence="7" type="ORF">PAC_14933</name>
</gene>
<evidence type="ECO:0000256" key="2">
    <source>
        <dbReference type="ARBA" id="ARBA00022679"/>
    </source>
</evidence>
<dbReference type="SUPFAM" id="SSF47616">
    <property type="entry name" value="GST C-terminal domain-like"/>
    <property type="match status" value="1"/>
</dbReference>
<dbReference type="SFLD" id="SFLDG00358">
    <property type="entry name" value="Main_(cytGST)"/>
    <property type="match status" value="1"/>
</dbReference>
<dbReference type="PANTHER" id="PTHR43900:SF3">
    <property type="entry name" value="GLUTATHIONE S-TRANSFERASE RHO"/>
    <property type="match status" value="1"/>
</dbReference>
<evidence type="ECO:0000313" key="7">
    <source>
        <dbReference type="EMBL" id="CZR65033.1"/>
    </source>
</evidence>
<dbReference type="Pfam" id="PF00043">
    <property type="entry name" value="GST_C"/>
    <property type="match status" value="1"/>
</dbReference>
<dbReference type="STRING" id="576137.A0A1L7XJ35"/>
<reference evidence="7 8" key="1">
    <citation type="submission" date="2016-03" db="EMBL/GenBank/DDBJ databases">
        <authorList>
            <person name="Ploux O."/>
        </authorList>
    </citation>
    <scope>NUCLEOTIDE SEQUENCE [LARGE SCALE GENOMIC DNA]</scope>
    <source>
        <strain evidence="7 8">UAMH 11012</strain>
    </source>
</reference>
<comment type="similarity">
    <text evidence="4">Belongs to the GST superfamily.</text>
</comment>
<dbReference type="CDD" id="cd03053">
    <property type="entry name" value="GST_N_Phi"/>
    <property type="match status" value="1"/>
</dbReference>
<keyword evidence="2 7" id="KW-0808">Transferase</keyword>
<protein>
    <recommendedName>
        <fullName evidence="1">glutathione transferase</fullName>
        <ecNumber evidence="1">2.5.1.18</ecNumber>
    </recommendedName>
</protein>
<sequence>MVLKLHGVPQSTCTRRVLVVLAEKEVPFELVKVDFMAREHKSEAFLKMQPFGKVPVLEDDGVFIYESRAIAKYIAKKFASQGTRSLMPADDDFACSLENAYFDGPASRIAFEKVFKKMKGLGDADETLVAKHVAELDGVFAVYDGILAKQQYLAGDEVTLADLFHLSYGKMVKELGGADLFGKYRNVDRWFSALEKRDTWVKVNQF</sequence>
<keyword evidence="8" id="KW-1185">Reference proteome</keyword>
<dbReference type="InterPro" id="IPR036282">
    <property type="entry name" value="Glutathione-S-Trfase_C_sf"/>
</dbReference>
<evidence type="ECO:0000256" key="1">
    <source>
        <dbReference type="ARBA" id="ARBA00012452"/>
    </source>
</evidence>
<dbReference type="SFLD" id="SFLDS00019">
    <property type="entry name" value="Glutathione_Transferase_(cytos"/>
    <property type="match status" value="1"/>
</dbReference>
<dbReference type="SFLD" id="SFLDG01154">
    <property type="entry name" value="Main.5:_Phi-like"/>
    <property type="match status" value="1"/>
</dbReference>
<accession>A0A1L7XJ35</accession>
<proteinExistence type="inferred from homology"/>
<dbReference type="Gene3D" id="3.40.30.10">
    <property type="entry name" value="Glutaredoxin"/>
    <property type="match status" value="1"/>
</dbReference>
<dbReference type="GO" id="GO:0004364">
    <property type="term" value="F:glutathione transferase activity"/>
    <property type="evidence" value="ECO:0007669"/>
    <property type="project" value="UniProtKB-EC"/>
</dbReference>
<dbReference type="FunFam" id="3.40.30.10:FF:000016">
    <property type="entry name" value="Glutathione S-transferase F2"/>
    <property type="match status" value="1"/>
</dbReference>
<organism evidence="7 8">
    <name type="scientific">Phialocephala subalpina</name>
    <dbReference type="NCBI Taxonomy" id="576137"/>
    <lineage>
        <taxon>Eukaryota</taxon>
        <taxon>Fungi</taxon>
        <taxon>Dikarya</taxon>
        <taxon>Ascomycota</taxon>
        <taxon>Pezizomycotina</taxon>
        <taxon>Leotiomycetes</taxon>
        <taxon>Helotiales</taxon>
        <taxon>Mollisiaceae</taxon>
        <taxon>Phialocephala</taxon>
        <taxon>Phialocephala fortinii species complex</taxon>
    </lineage>
</organism>
<name>A0A1L7XJ35_9HELO</name>
<dbReference type="InterPro" id="IPR004045">
    <property type="entry name" value="Glutathione_S-Trfase_N"/>
</dbReference>
<feature type="domain" description="GST C-terminal" evidence="6">
    <location>
        <begin position="84"/>
        <end position="206"/>
    </location>
</feature>
<dbReference type="AlphaFoldDB" id="A0A1L7XJ35"/>
<dbReference type="SUPFAM" id="SSF52833">
    <property type="entry name" value="Thioredoxin-like"/>
    <property type="match status" value="1"/>
</dbReference>
<evidence type="ECO:0000313" key="8">
    <source>
        <dbReference type="Proteomes" id="UP000184330"/>
    </source>
</evidence>
<feature type="domain" description="GST N-terminal" evidence="5">
    <location>
        <begin position="1"/>
        <end position="82"/>
    </location>
</feature>
<dbReference type="InterPro" id="IPR040079">
    <property type="entry name" value="Glutathione_S-Trfase"/>
</dbReference>
<evidence type="ECO:0000256" key="3">
    <source>
        <dbReference type="ARBA" id="ARBA00047960"/>
    </source>
</evidence>
<dbReference type="Pfam" id="PF02798">
    <property type="entry name" value="GST_N"/>
    <property type="match status" value="1"/>
</dbReference>
<dbReference type="EC" id="2.5.1.18" evidence="1"/>
<dbReference type="Gene3D" id="1.20.1050.10">
    <property type="match status" value="1"/>
</dbReference>
<dbReference type="InterPro" id="IPR004046">
    <property type="entry name" value="GST_C"/>
</dbReference>
<dbReference type="GO" id="GO:0006749">
    <property type="term" value="P:glutathione metabolic process"/>
    <property type="evidence" value="ECO:0007669"/>
    <property type="project" value="TreeGrafter"/>
</dbReference>
<dbReference type="GO" id="GO:0043295">
    <property type="term" value="F:glutathione binding"/>
    <property type="evidence" value="ECO:0007669"/>
    <property type="project" value="TreeGrafter"/>
</dbReference>
<dbReference type="GO" id="GO:0005737">
    <property type="term" value="C:cytoplasm"/>
    <property type="evidence" value="ECO:0007669"/>
    <property type="project" value="TreeGrafter"/>
</dbReference>
<dbReference type="EMBL" id="FJOG01000029">
    <property type="protein sequence ID" value="CZR65033.1"/>
    <property type="molecule type" value="Genomic_DNA"/>
</dbReference>
<dbReference type="PROSITE" id="PS50404">
    <property type="entry name" value="GST_NTER"/>
    <property type="match status" value="1"/>
</dbReference>
<dbReference type="OrthoDB" id="249703at2759"/>
<dbReference type="InterPro" id="IPR036249">
    <property type="entry name" value="Thioredoxin-like_sf"/>
</dbReference>
<comment type="catalytic activity">
    <reaction evidence="3">
        <text>RX + glutathione = an S-substituted glutathione + a halide anion + H(+)</text>
        <dbReference type="Rhea" id="RHEA:16437"/>
        <dbReference type="ChEBI" id="CHEBI:15378"/>
        <dbReference type="ChEBI" id="CHEBI:16042"/>
        <dbReference type="ChEBI" id="CHEBI:17792"/>
        <dbReference type="ChEBI" id="CHEBI:57925"/>
        <dbReference type="ChEBI" id="CHEBI:90779"/>
        <dbReference type="EC" id="2.5.1.18"/>
    </reaction>
</comment>
<evidence type="ECO:0000259" key="6">
    <source>
        <dbReference type="PROSITE" id="PS50405"/>
    </source>
</evidence>
<evidence type="ECO:0000259" key="5">
    <source>
        <dbReference type="PROSITE" id="PS50404"/>
    </source>
</evidence>
<dbReference type="InterPro" id="IPR010987">
    <property type="entry name" value="Glutathione-S-Trfase_C-like"/>
</dbReference>
<dbReference type="Proteomes" id="UP000184330">
    <property type="component" value="Unassembled WGS sequence"/>
</dbReference>
<dbReference type="PROSITE" id="PS50405">
    <property type="entry name" value="GST_CTER"/>
    <property type="match status" value="1"/>
</dbReference>
<dbReference type="PANTHER" id="PTHR43900">
    <property type="entry name" value="GLUTATHIONE S-TRANSFERASE RHO"/>
    <property type="match status" value="1"/>
</dbReference>
<evidence type="ECO:0000256" key="4">
    <source>
        <dbReference type="RuleBase" id="RU003494"/>
    </source>
</evidence>